<accession>A0ABN8HP90</accession>
<evidence type="ECO:0000256" key="1">
    <source>
        <dbReference type="SAM" id="MobiDB-lite"/>
    </source>
</evidence>
<proteinExistence type="predicted"/>
<sequence>MRGSCNFRQRAVRGARAGAGRIRSSGVPEPTAATISSFRRADSNANDYDTDISGVSRRKTAAGTADDPGAEYPSHRVTSRNFSDLAAECITACVITDVTAYTIF</sequence>
<evidence type="ECO:0000313" key="2">
    <source>
        <dbReference type="EMBL" id="CAH2035516.1"/>
    </source>
</evidence>
<dbReference type="Proteomes" id="UP000837857">
    <property type="component" value="Chromosome 1"/>
</dbReference>
<organism evidence="2 3">
    <name type="scientific">Iphiclides podalirius</name>
    <name type="common">scarce swallowtail</name>
    <dbReference type="NCBI Taxonomy" id="110791"/>
    <lineage>
        <taxon>Eukaryota</taxon>
        <taxon>Metazoa</taxon>
        <taxon>Ecdysozoa</taxon>
        <taxon>Arthropoda</taxon>
        <taxon>Hexapoda</taxon>
        <taxon>Insecta</taxon>
        <taxon>Pterygota</taxon>
        <taxon>Neoptera</taxon>
        <taxon>Endopterygota</taxon>
        <taxon>Lepidoptera</taxon>
        <taxon>Glossata</taxon>
        <taxon>Ditrysia</taxon>
        <taxon>Papilionoidea</taxon>
        <taxon>Papilionidae</taxon>
        <taxon>Papilioninae</taxon>
        <taxon>Iphiclides</taxon>
    </lineage>
</organism>
<name>A0ABN8HP90_9NEOP</name>
<dbReference type="EMBL" id="OW152813">
    <property type="protein sequence ID" value="CAH2035516.1"/>
    <property type="molecule type" value="Genomic_DNA"/>
</dbReference>
<keyword evidence="3" id="KW-1185">Reference proteome</keyword>
<reference evidence="2" key="1">
    <citation type="submission" date="2022-03" db="EMBL/GenBank/DDBJ databases">
        <authorList>
            <person name="Martin H S."/>
        </authorList>
    </citation>
    <scope>NUCLEOTIDE SEQUENCE</scope>
</reference>
<feature type="compositionally biased region" description="Polar residues" evidence="1">
    <location>
        <begin position="33"/>
        <end position="47"/>
    </location>
</feature>
<gene>
    <name evidence="2" type="ORF">IPOD504_LOCUS587</name>
</gene>
<evidence type="ECO:0000313" key="3">
    <source>
        <dbReference type="Proteomes" id="UP000837857"/>
    </source>
</evidence>
<protein>
    <submittedName>
        <fullName evidence="2">Uncharacterized protein</fullName>
    </submittedName>
</protein>
<feature type="compositionally biased region" description="Low complexity" evidence="1">
    <location>
        <begin position="12"/>
        <end position="27"/>
    </location>
</feature>
<feature type="non-terminal residue" evidence="2">
    <location>
        <position position="104"/>
    </location>
</feature>
<feature type="region of interest" description="Disordered" evidence="1">
    <location>
        <begin position="1"/>
        <end position="75"/>
    </location>
</feature>